<dbReference type="PRINTS" id="PR00344">
    <property type="entry name" value="BCTRLSENSOR"/>
</dbReference>
<keyword evidence="12" id="KW-0902">Two-component regulatory system</keyword>
<dbReference type="CDD" id="cd06225">
    <property type="entry name" value="HAMP"/>
    <property type="match status" value="1"/>
</dbReference>
<dbReference type="InterPro" id="IPR003660">
    <property type="entry name" value="HAMP_dom"/>
</dbReference>
<dbReference type="SUPFAM" id="SSF47384">
    <property type="entry name" value="Homodimeric domain of signal transducing histidine kinase"/>
    <property type="match status" value="1"/>
</dbReference>
<protein>
    <recommendedName>
        <fullName evidence="16">Heme sensor protein HssS</fullName>
        <ecNumber evidence="3">2.7.13.3</ecNumber>
    </recommendedName>
</protein>
<dbReference type="Pfam" id="PF00672">
    <property type="entry name" value="HAMP"/>
    <property type="match status" value="1"/>
</dbReference>
<evidence type="ECO:0000256" key="3">
    <source>
        <dbReference type="ARBA" id="ARBA00012438"/>
    </source>
</evidence>
<keyword evidence="4" id="KW-1003">Cell membrane</keyword>
<gene>
    <name evidence="20" type="ORF">ACFFHM_10155</name>
</gene>
<evidence type="ECO:0000256" key="11">
    <source>
        <dbReference type="ARBA" id="ARBA00022989"/>
    </source>
</evidence>
<organism evidence="20 21">
    <name type="scientific">Halalkalibacter kiskunsagensis</name>
    <dbReference type="NCBI Taxonomy" id="1548599"/>
    <lineage>
        <taxon>Bacteria</taxon>
        <taxon>Bacillati</taxon>
        <taxon>Bacillota</taxon>
        <taxon>Bacilli</taxon>
        <taxon>Bacillales</taxon>
        <taxon>Bacillaceae</taxon>
        <taxon>Halalkalibacter</taxon>
    </lineage>
</organism>
<feature type="domain" description="HAMP" evidence="19">
    <location>
        <begin position="175"/>
        <end position="227"/>
    </location>
</feature>
<dbReference type="InterPro" id="IPR003661">
    <property type="entry name" value="HisK_dim/P_dom"/>
</dbReference>
<evidence type="ECO:0000256" key="16">
    <source>
        <dbReference type="ARBA" id="ARBA00040841"/>
    </source>
</evidence>
<evidence type="ECO:0000256" key="14">
    <source>
        <dbReference type="ARBA" id="ARBA00023136"/>
    </source>
</evidence>
<evidence type="ECO:0000256" key="9">
    <source>
        <dbReference type="ARBA" id="ARBA00022777"/>
    </source>
</evidence>
<keyword evidence="21" id="KW-1185">Reference proteome</keyword>
<evidence type="ECO:0000256" key="1">
    <source>
        <dbReference type="ARBA" id="ARBA00000085"/>
    </source>
</evidence>
<comment type="function">
    <text evidence="15">Member of the two-component regulatory system HssS/HssR involved in intracellular heme homeostasis and tempering of staphylococcal virulence. HssS functions as a heme sensor histidine kinase which is autophosphorylated at a histidine residue and transfers its phosphate group to an aspartate residue of HssR. HssR/HssS activates the expression of hrtAB, an efflux pump, in response to extracellular heme, hemin, hemoglobin or blood.</text>
</comment>
<evidence type="ECO:0000256" key="6">
    <source>
        <dbReference type="ARBA" id="ARBA00022679"/>
    </source>
</evidence>
<feature type="domain" description="Histidine kinase" evidence="18">
    <location>
        <begin position="235"/>
        <end position="450"/>
    </location>
</feature>
<evidence type="ECO:0000259" key="18">
    <source>
        <dbReference type="PROSITE" id="PS50109"/>
    </source>
</evidence>
<dbReference type="PANTHER" id="PTHR45528:SF11">
    <property type="entry name" value="HISTIDINE KINASE"/>
    <property type="match status" value="1"/>
</dbReference>
<dbReference type="InterPro" id="IPR003594">
    <property type="entry name" value="HATPase_dom"/>
</dbReference>
<keyword evidence="14 17" id="KW-0472">Membrane</keyword>
<sequence>MFKRSLYVRIVATFIGVVIISLLTSYLTASYFFHNEVIFDEEVAHVTTGAAKMIEIVEPETLPELIELFKDYYFEMMIVDEEGTPLFDQHSSFFISNDAIVSVFHSSEKAPVILPYRKREATRVVGMPIELMNEPYALFIHFDYEEEMRGLKRVIVFSLILVLLIGSLLFLLASRYFVNPIKKLTNAAKEMAKGNFSVRLKSKNKDEVGELITSFNHMASEVEKIDKMREDFVSSVSHEIQSPLTSIRGFTKAIRDEVVPKQNQKEYLDIIYQETERLSRLSENLLRLASLDSEHHPYRPEVYSLDEQIRRTVLATEPQWKRKELQISLELDPLEVVADQDLFEQVWLNLLTNAIKHSPQNGTISIELKRGNHDVTVSIKDFGKGIPKEALPYLFDRFYKVDKARTSSIEGNGLGLSIVKRILTIHNYSIEVLSEEGVGSIFKVSIPKRSDSDEGFYS</sequence>
<keyword evidence="6" id="KW-0808">Transferase</keyword>
<dbReference type="InterPro" id="IPR036097">
    <property type="entry name" value="HisK_dim/P_sf"/>
</dbReference>
<evidence type="ECO:0000256" key="10">
    <source>
        <dbReference type="ARBA" id="ARBA00022840"/>
    </source>
</evidence>
<dbReference type="Proteomes" id="UP001589838">
    <property type="component" value="Unassembled WGS sequence"/>
</dbReference>
<dbReference type="PROSITE" id="PS50109">
    <property type="entry name" value="HIS_KIN"/>
    <property type="match status" value="1"/>
</dbReference>
<dbReference type="GO" id="GO:0016301">
    <property type="term" value="F:kinase activity"/>
    <property type="evidence" value="ECO:0007669"/>
    <property type="project" value="UniProtKB-KW"/>
</dbReference>
<evidence type="ECO:0000256" key="5">
    <source>
        <dbReference type="ARBA" id="ARBA00022553"/>
    </source>
</evidence>
<dbReference type="EC" id="2.7.13.3" evidence="3"/>
<accession>A0ABV6KC07</accession>
<evidence type="ECO:0000256" key="17">
    <source>
        <dbReference type="SAM" id="Phobius"/>
    </source>
</evidence>
<comment type="subcellular location">
    <subcellularLocation>
        <location evidence="2">Cell membrane</location>
        <topology evidence="2">Multi-pass membrane protein</topology>
    </subcellularLocation>
</comment>
<keyword evidence="8" id="KW-0547">Nucleotide-binding</keyword>
<dbReference type="SMART" id="SM00387">
    <property type="entry name" value="HATPase_c"/>
    <property type="match status" value="1"/>
</dbReference>
<feature type="transmembrane region" description="Helical" evidence="17">
    <location>
        <begin position="154"/>
        <end position="178"/>
    </location>
</feature>
<dbReference type="Gene3D" id="1.10.287.130">
    <property type="match status" value="1"/>
</dbReference>
<dbReference type="PANTHER" id="PTHR45528">
    <property type="entry name" value="SENSOR HISTIDINE KINASE CPXA"/>
    <property type="match status" value="1"/>
</dbReference>
<dbReference type="Gene3D" id="6.10.340.10">
    <property type="match status" value="1"/>
</dbReference>
<dbReference type="InterPro" id="IPR004358">
    <property type="entry name" value="Sig_transdc_His_kin-like_C"/>
</dbReference>
<dbReference type="CDD" id="cd00075">
    <property type="entry name" value="HATPase"/>
    <property type="match status" value="1"/>
</dbReference>
<dbReference type="CDD" id="cd00082">
    <property type="entry name" value="HisKA"/>
    <property type="match status" value="1"/>
</dbReference>
<evidence type="ECO:0000256" key="15">
    <source>
        <dbReference type="ARBA" id="ARBA00037219"/>
    </source>
</evidence>
<keyword evidence="7 17" id="KW-0812">Transmembrane</keyword>
<keyword evidence="5" id="KW-0597">Phosphoprotein</keyword>
<evidence type="ECO:0000313" key="20">
    <source>
        <dbReference type="EMBL" id="MFC0470847.1"/>
    </source>
</evidence>
<dbReference type="Gene3D" id="3.30.565.10">
    <property type="entry name" value="Histidine kinase-like ATPase, C-terminal domain"/>
    <property type="match status" value="1"/>
</dbReference>
<evidence type="ECO:0000256" key="7">
    <source>
        <dbReference type="ARBA" id="ARBA00022692"/>
    </source>
</evidence>
<keyword evidence="11 17" id="KW-1133">Transmembrane helix</keyword>
<evidence type="ECO:0000256" key="4">
    <source>
        <dbReference type="ARBA" id="ARBA00022475"/>
    </source>
</evidence>
<dbReference type="PROSITE" id="PS50885">
    <property type="entry name" value="HAMP"/>
    <property type="match status" value="1"/>
</dbReference>
<evidence type="ECO:0000256" key="2">
    <source>
        <dbReference type="ARBA" id="ARBA00004651"/>
    </source>
</evidence>
<name>A0ABV6KC07_9BACI</name>
<dbReference type="InterPro" id="IPR036890">
    <property type="entry name" value="HATPase_C_sf"/>
</dbReference>
<feature type="transmembrane region" description="Helical" evidence="17">
    <location>
        <begin position="6"/>
        <end position="29"/>
    </location>
</feature>
<evidence type="ECO:0000259" key="19">
    <source>
        <dbReference type="PROSITE" id="PS50885"/>
    </source>
</evidence>
<keyword evidence="13" id="KW-0843">Virulence</keyword>
<dbReference type="InterPro" id="IPR005467">
    <property type="entry name" value="His_kinase_dom"/>
</dbReference>
<comment type="caution">
    <text evidence="20">The sequence shown here is derived from an EMBL/GenBank/DDBJ whole genome shotgun (WGS) entry which is preliminary data.</text>
</comment>
<evidence type="ECO:0000256" key="12">
    <source>
        <dbReference type="ARBA" id="ARBA00023012"/>
    </source>
</evidence>
<comment type="catalytic activity">
    <reaction evidence="1">
        <text>ATP + protein L-histidine = ADP + protein N-phospho-L-histidine.</text>
        <dbReference type="EC" id="2.7.13.3"/>
    </reaction>
</comment>
<dbReference type="RefSeq" id="WP_335963785.1">
    <property type="nucleotide sequence ID" value="NZ_JAXBLX010000063.1"/>
</dbReference>
<evidence type="ECO:0000256" key="13">
    <source>
        <dbReference type="ARBA" id="ARBA00023026"/>
    </source>
</evidence>
<proteinExistence type="predicted"/>
<dbReference type="Pfam" id="PF00512">
    <property type="entry name" value="HisKA"/>
    <property type="match status" value="1"/>
</dbReference>
<reference evidence="20 21" key="1">
    <citation type="submission" date="2024-09" db="EMBL/GenBank/DDBJ databases">
        <authorList>
            <person name="Sun Q."/>
            <person name="Mori K."/>
        </authorList>
    </citation>
    <scope>NUCLEOTIDE SEQUENCE [LARGE SCALE GENOMIC DNA]</scope>
    <source>
        <strain evidence="20 21">NCAIM B.02610</strain>
    </source>
</reference>
<dbReference type="SMART" id="SM00388">
    <property type="entry name" value="HisKA"/>
    <property type="match status" value="1"/>
</dbReference>
<dbReference type="SUPFAM" id="SSF158472">
    <property type="entry name" value="HAMP domain-like"/>
    <property type="match status" value="1"/>
</dbReference>
<dbReference type="EMBL" id="JBHLUX010000026">
    <property type="protein sequence ID" value="MFC0470847.1"/>
    <property type="molecule type" value="Genomic_DNA"/>
</dbReference>
<keyword evidence="9 20" id="KW-0418">Kinase</keyword>
<dbReference type="SMART" id="SM00304">
    <property type="entry name" value="HAMP"/>
    <property type="match status" value="1"/>
</dbReference>
<dbReference type="InterPro" id="IPR050398">
    <property type="entry name" value="HssS/ArlS-like"/>
</dbReference>
<evidence type="ECO:0000313" key="21">
    <source>
        <dbReference type="Proteomes" id="UP001589838"/>
    </source>
</evidence>
<keyword evidence="10" id="KW-0067">ATP-binding</keyword>
<dbReference type="Pfam" id="PF02518">
    <property type="entry name" value="HATPase_c"/>
    <property type="match status" value="1"/>
</dbReference>
<dbReference type="SUPFAM" id="SSF55874">
    <property type="entry name" value="ATPase domain of HSP90 chaperone/DNA topoisomerase II/histidine kinase"/>
    <property type="match status" value="1"/>
</dbReference>
<evidence type="ECO:0000256" key="8">
    <source>
        <dbReference type="ARBA" id="ARBA00022741"/>
    </source>
</evidence>